<dbReference type="RefSeq" id="WP_148044002.1">
    <property type="nucleotide sequence ID" value="NZ_JSAB01000102.1"/>
</dbReference>
<evidence type="ECO:0000256" key="2">
    <source>
        <dbReference type="ARBA" id="ARBA00039140"/>
    </source>
</evidence>
<organism evidence="8 9">
    <name type="scientific">Massilia aurea</name>
    <dbReference type="NCBI Taxonomy" id="373040"/>
    <lineage>
        <taxon>Bacteria</taxon>
        <taxon>Pseudomonadati</taxon>
        <taxon>Pseudomonadota</taxon>
        <taxon>Betaproteobacteria</taxon>
        <taxon>Burkholderiales</taxon>
        <taxon>Oxalobacteraceae</taxon>
        <taxon>Telluria group</taxon>
        <taxon>Massilia</taxon>
    </lineage>
</organism>
<keyword evidence="1 4" id="KW-0378">Hydrolase</keyword>
<dbReference type="InterPro" id="IPR000014">
    <property type="entry name" value="PAS"/>
</dbReference>
<dbReference type="InterPro" id="IPR013655">
    <property type="entry name" value="PAS_fold_3"/>
</dbReference>
<accession>A0A422QKS7</accession>
<dbReference type="Gene3D" id="3.40.50.180">
    <property type="entry name" value="Methylesterase CheB, C-terminal domain"/>
    <property type="match status" value="1"/>
</dbReference>
<feature type="active site" evidence="4">
    <location>
        <position position="50"/>
    </location>
</feature>
<sequence>MSPAIACAASAQVPFPVVGIGASAGGFPALTALLGAMPADPGMALVVVLHLAPNEHSVADRVLQRATAMPVVQVTHTITIAPGTVYVIPPGRCLAMHDGQLLLDDLVRVGGAPIAIDMFLRSLALAQREQAIAIVLSGMGSDGAAGLASIRDAGGATLVQAPSEAEFDSMPRAAIDAGVAGFILAAADMPGKLVELRDRADAARPGPAQDGGAGVHAARAPEPAPPASHAIPAFASGAGRAPLFSFADIHLQKIAELAIPSILLDAGGGIVHVAQRATRFLRQTGGEPTFELSALVLPPLRLALRVALFQARSSGQRSSTGPVRFEQDGKLQVVDMLVLPFHDRYAGPGLMLVQFMEMSDSPPALPATVPPHDSMLLFQLEQELRTTRRQLLDTLEQAELSSDGMRTEGVEMHTLAAHLRSTITELEGSREELYSRNLALALDNLALQHRAEVADRAHDDLTNLVASSGVATIFLDRAMRILRFTPRIADFFNVRPGDAGRPLRHITNRLDRPQLADEAATVFDTLQPMEREVRAGDGRVYIVRVHPYRTTTDRIEGAVMTFFDITSWRCAENALHDSEARLRSLLDGLAGQVWESDGAHPDPAWLDAVHPDDRAAALQAWQAALARGAILETRCRMRAAHGGWRHTRLRAAPLLNVDGSIRKWVAIGVDIGEHPH</sequence>
<dbReference type="PROSITE" id="PS50113">
    <property type="entry name" value="PAC"/>
    <property type="match status" value="1"/>
</dbReference>
<dbReference type="Pfam" id="PF08447">
    <property type="entry name" value="PAS_3"/>
    <property type="match status" value="1"/>
</dbReference>
<feature type="active site" evidence="4">
    <location>
        <position position="23"/>
    </location>
</feature>
<keyword evidence="9" id="KW-1185">Reference proteome</keyword>
<dbReference type="Pfam" id="PF01339">
    <property type="entry name" value="CheB_methylest"/>
    <property type="match status" value="1"/>
</dbReference>
<comment type="catalytic activity">
    <reaction evidence="3">
        <text>[protein]-L-glutamate 5-O-methyl ester + H2O = L-glutamyl-[protein] + methanol + H(+)</text>
        <dbReference type="Rhea" id="RHEA:23236"/>
        <dbReference type="Rhea" id="RHEA-COMP:10208"/>
        <dbReference type="Rhea" id="RHEA-COMP:10311"/>
        <dbReference type="ChEBI" id="CHEBI:15377"/>
        <dbReference type="ChEBI" id="CHEBI:15378"/>
        <dbReference type="ChEBI" id="CHEBI:17790"/>
        <dbReference type="ChEBI" id="CHEBI:29973"/>
        <dbReference type="ChEBI" id="CHEBI:82795"/>
        <dbReference type="EC" id="3.1.1.61"/>
    </reaction>
</comment>
<feature type="compositionally biased region" description="Low complexity" evidence="5">
    <location>
        <begin position="217"/>
        <end position="231"/>
    </location>
</feature>
<dbReference type="SUPFAM" id="SSF52738">
    <property type="entry name" value="Methylesterase CheB, C-terminal domain"/>
    <property type="match status" value="1"/>
</dbReference>
<dbReference type="InterPro" id="IPR035965">
    <property type="entry name" value="PAS-like_dom_sf"/>
</dbReference>
<feature type="region of interest" description="Disordered" evidence="5">
    <location>
        <begin position="202"/>
        <end position="231"/>
    </location>
</feature>
<dbReference type="InterPro" id="IPR001610">
    <property type="entry name" value="PAC"/>
</dbReference>
<dbReference type="CDD" id="cd00130">
    <property type="entry name" value="PAS"/>
    <property type="match status" value="1"/>
</dbReference>
<dbReference type="Proteomes" id="UP000283254">
    <property type="component" value="Unassembled WGS sequence"/>
</dbReference>
<evidence type="ECO:0000313" key="8">
    <source>
        <dbReference type="EMBL" id="RNF30595.1"/>
    </source>
</evidence>
<protein>
    <recommendedName>
        <fullName evidence="2">protein-glutamate methylesterase</fullName>
        <ecNumber evidence="2">3.1.1.61</ecNumber>
    </recommendedName>
</protein>
<evidence type="ECO:0000256" key="4">
    <source>
        <dbReference type="PROSITE-ProRule" id="PRU00050"/>
    </source>
</evidence>
<dbReference type="EC" id="3.1.1.61" evidence="2"/>
<evidence type="ECO:0000256" key="5">
    <source>
        <dbReference type="SAM" id="MobiDB-lite"/>
    </source>
</evidence>
<dbReference type="OrthoDB" id="8552871at2"/>
<evidence type="ECO:0000313" key="9">
    <source>
        <dbReference type="Proteomes" id="UP000283254"/>
    </source>
</evidence>
<dbReference type="GO" id="GO:0000156">
    <property type="term" value="F:phosphorelay response regulator activity"/>
    <property type="evidence" value="ECO:0007669"/>
    <property type="project" value="InterPro"/>
</dbReference>
<reference evidence="8" key="1">
    <citation type="submission" date="2014-10" db="EMBL/GenBank/DDBJ databases">
        <title>Massilia sp. genome.</title>
        <authorList>
            <person name="Xu B."/>
            <person name="Dai L."/>
            <person name="Huang Z."/>
        </authorList>
    </citation>
    <scope>NUCLEOTIDE SEQUENCE [LARGE SCALE GENOMIC DNA]</scope>
    <source>
        <strain evidence="8">CFS-1</strain>
    </source>
</reference>
<dbReference type="GO" id="GO:0008984">
    <property type="term" value="F:protein-glutamate methylesterase activity"/>
    <property type="evidence" value="ECO:0007669"/>
    <property type="project" value="UniProtKB-EC"/>
</dbReference>
<dbReference type="EMBL" id="JSAB01000102">
    <property type="protein sequence ID" value="RNF30595.1"/>
    <property type="molecule type" value="Genomic_DNA"/>
</dbReference>
<dbReference type="CDD" id="cd16434">
    <property type="entry name" value="CheB-CheR_fusion"/>
    <property type="match status" value="1"/>
</dbReference>
<feature type="domain" description="CheB-type methylesterase" evidence="7">
    <location>
        <begin position="14"/>
        <end position="200"/>
    </location>
</feature>
<gene>
    <name evidence="8" type="ORF">NM04_11745</name>
</gene>
<evidence type="ECO:0000259" key="6">
    <source>
        <dbReference type="PROSITE" id="PS50113"/>
    </source>
</evidence>
<proteinExistence type="predicted"/>
<feature type="domain" description="PAC" evidence="6">
    <location>
        <begin position="527"/>
        <end position="577"/>
    </location>
</feature>
<dbReference type="InterPro" id="IPR000700">
    <property type="entry name" value="PAS-assoc_C"/>
</dbReference>
<dbReference type="GO" id="GO:0006935">
    <property type="term" value="P:chemotaxis"/>
    <property type="evidence" value="ECO:0007669"/>
    <property type="project" value="UniProtKB-UniRule"/>
</dbReference>
<dbReference type="InterPro" id="IPR035909">
    <property type="entry name" value="CheB_C"/>
</dbReference>
<dbReference type="SUPFAM" id="SSF55785">
    <property type="entry name" value="PYP-like sensor domain (PAS domain)"/>
    <property type="match status" value="2"/>
</dbReference>
<dbReference type="SMART" id="SM00086">
    <property type="entry name" value="PAC"/>
    <property type="match status" value="2"/>
</dbReference>
<dbReference type="Pfam" id="PF13596">
    <property type="entry name" value="PAS_10"/>
    <property type="match status" value="1"/>
</dbReference>
<keyword evidence="4" id="KW-0145">Chemotaxis</keyword>
<evidence type="ECO:0000256" key="1">
    <source>
        <dbReference type="ARBA" id="ARBA00022801"/>
    </source>
</evidence>
<evidence type="ECO:0000259" key="7">
    <source>
        <dbReference type="PROSITE" id="PS50122"/>
    </source>
</evidence>
<dbReference type="InterPro" id="IPR000673">
    <property type="entry name" value="Sig_transdc_resp-reg_Me-estase"/>
</dbReference>
<dbReference type="PANTHER" id="PTHR42872:SF6">
    <property type="entry name" value="PROTEIN-GLUTAMATE METHYLESTERASE_PROTEIN-GLUTAMINE GLUTAMINASE"/>
    <property type="match status" value="1"/>
</dbReference>
<dbReference type="PANTHER" id="PTHR42872">
    <property type="entry name" value="PROTEIN-GLUTAMATE METHYLESTERASE/PROTEIN-GLUTAMINE GLUTAMINASE"/>
    <property type="match status" value="1"/>
</dbReference>
<dbReference type="GO" id="GO:0005737">
    <property type="term" value="C:cytoplasm"/>
    <property type="evidence" value="ECO:0007669"/>
    <property type="project" value="InterPro"/>
</dbReference>
<dbReference type="PROSITE" id="PS50122">
    <property type="entry name" value="CHEB"/>
    <property type="match status" value="1"/>
</dbReference>
<feature type="active site" evidence="4">
    <location>
        <position position="142"/>
    </location>
</feature>
<dbReference type="AlphaFoldDB" id="A0A422QKS7"/>
<dbReference type="Gene3D" id="3.30.450.20">
    <property type="entry name" value="PAS domain"/>
    <property type="match status" value="2"/>
</dbReference>
<comment type="caution">
    <text evidence="8">The sequence shown here is derived from an EMBL/GenBank/DDBJ whole genome shotgun (WGS) entry which is preliminary data.</text>
</comment>
<name>A0A422QKS7_9BURK</name>
<evidence type="ECO:0000256" key="3">
    <source>
        <dbReference type="ARBA" id="ARBA00048267"/>
    </source>
</evidence>